<protein>
    <submittedName>
        <fullName evidence="2">Uncharacterized protein</fullName>
    </submittedName>
</protein>
<sequence length="85" mass="9547">MPTRERQAGDPPRVPRIFNEVSECPVASLANRFTEEIKTDPDPSGARFFLLLPARARRAGTGNRPRAPVTPTKYRARQRPLMMAS</sequence>
<evidence type="ECO:0000256" key="1">
    <source>
        <dbReference type="SAM" id="MobiDB-lite"/>
    </source>
</evidence>
<gene>
    <name evidence="2" type="ORF">BECKSD772D_GA0070982_11277</name>
</gene>
<organism evidence="2">
    <name type="scientific">Candidatus Kentrum sp. SD</name>
    <dbReference type="NCBI Taxonomy" id="2126332"/>
    <lineage>
        <taxon>Bacteria</taxon>
        <taxon>Pseudomonadati</taxon>
        <taxon>Pseudomonadota</taxon>
        <taxon>Gammaproteobacteria</taxon>
        <taxon>Candidatus Kentrum</taxon>
    </lineage>
</organism>
<proteinExistence type="predicted"/>
<feature type="region of interest" description="Disordered" evidence="1">
    <location>
        <begin position="57"/>
        <end position="85"/>
    </location>
</feature>
<name>A0A451BQJ4_9GAMM</name>
<dbReference type="EMBL" id="CAADHB010000127">
    <property type="protein sequence ID" value="VFK80556.1"/>
    <property type="molecule type" value="Genomic_DNA"/>
</dbReference>
<accession>A0A451BQJ4</accession>
<reference evidence="2" key="1">
    <citation type="submission" date="2019-02" db="EMBL/GenBank/DDBJ databases">
        <authorList>
            <person name="Gruber-Vodicka R. H."/>
            <person name="Seah K. B. B."/>
        </authorList>
    </citation>
    <scope>NUCLEOTIDE SEQUENCE</scope>
    <source>
        <strain evidence="2">BECK_S127</strain>
    </source>
</reference>
<dbReference type="AlphaFoldDB" id="A0A451BQJ4"/>
<evidence type="ECO:0000313" key="2">
    <source>
        <dbReference type="EMBL" id="VFK80556.1"/>
    </source>
</evidence>